<dbReference type="GeneID" id="30173143"/>
<evidence type="ECO:0000313" key="2">
    <source>
        <dbReference type="EMBL" id="OCF49087.1"/>
    </source>
</evidence>
<name>A0A1B9I0N5_9TREE</name>
<dbReference type="Proteomes" id="UP000094020">
    <property type="component" value="Chromosome 8"/>
</dbReference>
<keyword evidence="4" id="KW-1185">Reference proteome</keyword>
<feature type="region of interest" description="Disordered" evidence="1">
    <location>
        <begin position="789"/>
        <end position="813"/>
    </location>
</feature>
<sequence>MPPNIDYTHLNDVIRGFLNVLQGHVVGRRSQDELMVPYSLHHLLCDLNLSWDLFKTIEGASTVKECLSIPPFPPNAGNNVQPAQSFYIRLESHPGDTIQLANRTMLRMHSENVPVVWYLCITNLSPLPPAPPRLPAAQQQLIYATTSYLSMSISPNTLGGIIGRQDWAQFQALVDRFLGEFCDKANGGELKYTLSPIPLPSGLRLSTNGQVFVIHDMVRRLGPWLVTHCDLNNNAIITSINPDIISLGGQPIPANAPLSIYLKPGPTRHNGVHLKQSILPSGRLAYELRTRLEKADRARRKRLAKNVGTPLYRIPVVPPLLPGVQVRKWFIWLRTVDSDGTTRMRTAGRQLATICQHPPPMIQPDHQNVQEIVVLYEHGGSWDREINHRRFWSKIQNVNDVDIDIDVNQDIVSACSLDVVTRRYAELPHVIATLPNLWFMGFNRPSTPGLYQVPDEEDVPYEDHDELDSGIEVVQPDQLTWYNINDPVIAPGIQDYLIIKQDLATEALFHKQSHVYMGRIIANNVNLDDVRNSLTDYMTRHHLTTSLSFARVSRGDQRTNTGYAASINRQIAFIDKVLPLDTPGRPRVVKKLEQVSISRDWSRVEDTLRQVHDTLLVVTSIDRLARTRDSLVQLEELCRRQNIVVITLLLPPTSLQHLQVDNNTLFSSAAISQRFQHVYTLNSRSSSTPSLYPLVVIGQQVPDEVSQMTSERVEKSTGFISGFLAPNFRGDPSIQLPQGIYDARGQFDVPVRQLFFQVCLDTRAAVGNPPPSRGVFNLGDNGLLCPCAVGSSPQKPSSPLLTPRSDDPQAGLH</sequence>
<evidence type="ECO:0000313" key="3">
    <source>
        <dbReference type="EMBL" id="WWC71992.1"/>
    </source>
</evidence>
<gene>
    <name evidence="2" type="ORF">I206_04774</name>
    <name evidence="3" type="ORF">I206_105951</name>
</gene>
<dbReference type="RefSeq" id="XP_019010306.1">
    <property type="nucleotide sequence ID" value="XM_019156504.1"/>
</dbReference>
<dbReference type="AlphaFoldDB" id="A0A1B9I0N5"/>
<organism evidence="2">
    <name type="scientific">Kwoniella pini CBS 10737</name>
    <dbReference type="NCBI Taxonomy" id="1296096"/>
    <lineage>
        <taxon>Eukaryota</taxon>
        <taxon>Fungi</taxon>
        <taxon>Dikarya</taxon>
        <taxon>Basidiomycota</taxon>
        <taxon>Agaricomycotina</taxon>
        <taxon>Tremellomycetes</taxon>
        <taxon>Tremellales</taxon>
        <taxon>Cryptococcaceae</taxon>
        <taxon>Kwoniella</taxon>
    </lineage>
</organism>
<dbReference type="GO" id="GO:0000150">
    <property type="term" value="F:DNA strand exchange activity"/>
    <property type="evidence" value="ECO:0007669"/>
    <property type="project" value="InterPro"/>
</dbReference>
<accession>A0A1B9I0N5</accession>
<reference evidence="2" key="3">
    <citation type="submission" date="2016-07" db="EMBL/GenBank/DDBJ databases">
        <title>Evolution of pathogenesis and genome organization in the Tremellales.</title>
        <authorList>
            <person name="Cuomo C."/>
            <person name="Litvintseva A."/>
            <person name="Heitman J."/>
            <person name="Chen Y."/>
            <person name="Sun S."/>
            <person name="Springer D."/>
            <person name="Dromer F."/>
            <person name="Young S."/>
            <person name="Zeng Q."/>
            <person name="Chapman S."/>
            <person name="Gujja S."/>
            <person name="Saif S."/>
            <person name="Birren B."/>
        </authorList>
    </citation>
    <scope>NUCLEOTIDE SEQUENCE</scope>
    <source>
        <strain evidence="2">CBS 10737</strain>
    </source>
</reference>
<proteinExistence type="predicted"/>
<feature type="compositionally biased region" description="Polar residues" evidence="1">
    <location>
        <begin position="791"/>
        <end position="800"/>
    </location>
</feature>
<dbReference type="InterPro" id="IPR036162">
    <property type="entry name" value="Resolvase-like_N_sf"/>
</dbReference>
<evidence type="ECO:0000313" key="4">
    <source>
        <dbReference type="Proteomes" id="UP000094020"/>
    </source>
</evidence>
<reference evidence="3" key="2">
    <citation type="submission" date="2013-07" db="EMBL/GenBank/DDBJ databases">
        <authorList>
            <consortium name="The Broad Institute Genome Sequencing Platform"/>
            <person name="Cuomo C."/>
            <person name="Litvintseva A."/>
            <person name="Chen Y."/>
            <person name="Heitman J."/>
            <person name="Sun S."/>
            <person name="Springer D."/>
            <person name="Dromer F."/>
            <person name="Young S.K."/>
            <person name="Zeng Q."/>
            <person name="Gargeya S."/>
            <person name="Fitzgerald M."/>
            <person name="Abouelleil A."/>
            <person name="Alvarado L."/>
            <person name="Berlin A.M."/>
            <person name="Chapman S.B."/>
            <person name="Dewar J."/>
            <person name="Goldberg J."/>
            <person name="Griggs A."/>
            <person name="Gujja S."/>
            <person name="Hansen M."/>
            <person name="Howarth C."/>
            <person name="Imamovic A."/>
            <person name="Larimer J."/>
            <person name="McCowan C."/>
            <person name="Murphy C."/>
            <person name="Pearson M."/>
            <person name="Priest M."/>
            <person name="Roberts A."/>
            <person name="Saif S."/>
            <person name="Shea T."/>
            <person name="Sykes S."/>
            <person name="Wortman J."/>
            <person name="Nusbaum C."/>
            <person name="Birren B."/>
        </authorList>
    </citation>
    <scope>NUCLEOTIDE SEQUENCE</scope>
    <source>
        <strain evidence="3">CBS 10737</strain>
    </source>
</reference>
<dbReference type="GO" id="GO:0003677">
    <property type="term" value="F:DNA binding"/>
    <property type="evidence" value="ECO:0007669"/>
    <property type="project" value="InterPro"/>
</dbReference>
<dbReference type="EMBL" id="CP144526">
    <property type="protein sequence ID" value="WWC71992.1"/>
    <property type="molecule type" value="Genomic_DNA"/>
</dbReference>
<protein>
    <submittedName>
        <fullName evidence="2">Uncharacterized protein</fullName>
    </submittedName>
</protein>
<dbReference type="KEGG" id="kpin:30173143"/>
<evidence type="ECO:0000256" key="1">
    <source>
        <dbReference type="SAM" id="MobiDB-lite"/>
    </source>
</evidence>
<reference evidence="3" key="4">
    <citation type="submission" date="2024-02" db="EMBL/GenBank/DDBJ databases">
        <title>Comparative genomics of Cryptococcus and Kwoniella reveals pathogenesis evolution and contrasting modes of karyotype evolution via chromosome fusion or intercentromeric recombination.</title>
        <authorList>
            <person name="Coelho M.A."/>
            <person name="David-Palma M."/>
            <person name="Shea T."/>
            <person name="Bowers K."/>
            <person name="McGinley-Smith S."/>
            <person name="Mohammad A.W."/>
            <person name="Gnirke A."/>
            <person name="Yurkov A.M."/>
            <person name="Nowrousian M."/>
            <person name="Sun S."/>
            <person name="Cuomo C.A."/>
            <person name="Heitman J."/>
        </authorList>
    </citation>
    <scope>NUCLEOTIDE SEQUENCE</scope>
    <source>
        <strain evidence="3">CBS 10737</strain>
    </source>
</reference>
<reference evidence="2" key="1">
    <citation type="submission" date="2013-07" db="EMBL/GenBank/DDBJ databases">
        <title>The Genome Sequence of Cryptococcus pinus CBS10737.</title>
        <authorList>
            <consortium name="The Broad Institute Genome Sequencing Platform"/>
            <person name="Cuomo C."/>
            <person name="Litvintseva A."/>
            <person name="Chen Y."/>
            <person name="Heitman J."/>
            <person name="Sun S."/>
            <person name="Springer D."/>
            <person name="Dromer F."/>
            <person name="Young S.K."/>
            <person name="Zeng Q."/>
            <person name="Gargeya S."/>
            <person name="Fitzgerald M."/>
            <person name="Abouelleil A."/>
            <person name="Alvarado L."/>
            <person name="Berlin A.M."/>
            <person name="Chapman S.B."/>
            <person name="Dewar J."/>
            <person name="Goldberg J."/>
            <person name="Griggs A."/>
            <person name="Gujja S."/>
            <person name="Hansen M."/>
            <person name="Howarth C."/>
            <person name="Imamovic A."/>
            <person name="Larimer J."/>
            <person name="McCowan C."/>
            <person name="Murphy C."/>
            <person name="Pearson M."/>
            <person name="Priest M."/>
            <person name="Roberts A."/>
            <person name="Saif S."/>
            <person name="Shea T."/>
            <person name="Sykes S."/>
            <person name="Wortman J."/>
            <person name="Nusbaum C."/>
            <person name="Birren B."/>
        </authorList>
    </citation>
    <scope>NUCLEOTIDE SEQUENCE [LARGE SCALE GENOMIC DNA]</scope>
    <source>
        <strain evidence="2">CBS 10737</strain>
    </source>
</reference>
<dbReference type="EMBL" id="KI894012">
    <property type="protein sequence ID" value="OCF49087.1"/>
    <property type="molecule type" value="Genomic_DNA"/>
</dbReference>
<dbReference type="SUPFAM" id="SSF53041">
    <property type="entry name" value="Resolvase-like"/>
    <property type="match status" value="1"/>
</dbReference>